<keyword evidence="4" id="KW-1185">Reference proteome</keyword>
<organism evidence="3 4">
    <name type="scientific">Wallemia hederae</name>
    <dbReference type="NCBI Taxonomy" id="1540922"/>
    <lineage>
        <taxon>Eukaryota</taxon>
        <taxon>Fungi</taxon>
        <taxon>Dikarya</taxon>
        <taxon>Basidiomycota</taxon>
        <taxon>Wallemiomycotina</taxon>
        <taxon>Wallemiomycetes</taxon>
        <taxon>Wallemiales</taxon>
        <taxon>Wallemiaceae</taxon>
        <taxon>Wallemia</taxon>
    </lineage>
</organism>
<dbReference type="GO" id="GO:1903259">
    <property type="term" value="P:exon-exon junction complex disassembly"/>
    <property type="evidence" value="ECO:0007669"/>
    <property type="project" value="InterPro"/>
</dbReference>
<reference evidence="3 4" key="1">
    <citation type="submission" date="2019-03" db="EMBL/GenBank/DDBJ databases">
        <title>Sequencing 23 genomes of Wallemia ichthyophaga.</title>
        <authorList>
            <person name="Gostincar C."/>
        </authorList>
    </citation>
    <scope>NUCLEOTIDE SEQUENCE [LARGE SCALE GENOMIC DNA]</scope>
    <source>
        <strain evidence="3 4">EXF-5753</strain>
    </source>
</reference>
<evidence type="ECO:0000259" key="2">
    <source>
        <dbReference type="SMART" id="SM01273"/>
    </source>
</evidence>
<dbReference type="AlphaFoldDB" id="A0A4T0FX21"/>
<dbReference type="InterPro" id="IPR039333">
    <property type="entry name" value="PYM1"/>
</dbReference>
<dbReference type="GO" id="GO:0003723">
    <property type="term" value="F:RNA binding"/>
    <property type="evidence" value="ECO:0007669"/>
    <property type="project" value="TreeGrafter"/>
</dbReference>
<feature type="domain" description="WIBG Mago-binding" evidence="2">
    <location>
        <begin position="15"/>
        <end position="41"/>
    </location>
</feature>
<feature type="compositionally biased region" description="Low complexity" evidence="1">
    <location>
        <begin position="53"/>
        <end position="65"/>
    </location>
</feature>
<dbReference type="InterPro" id="IPR015362">
    <property type="entry name" value="WIBG_mago-bd"/>
</dbReference>
<protein>
    <recommendedName>
        <fullName evidence="2">WIBG Mago-binding domain-containing protein</fullName>
    </recommendedName>
</protein>
<dbReference type="InterPro" id="IPR036348">
    <property type="entry name" value="WIBG_N_sf"/>
</dbReference>
<dbReference type="Pfam" id="PF09282">
    <property type="entry name" value="Mago-bind"/>
    <property type="match status" value="1"/>
</dbReference>
<evidence type="ECO:0000256" key="1">
    <source>
        <dbReference type="SAM" id="MobiDB-lite"/>
    </source>
</evidence>
<feature type="compositionally biased region" description="Polar residues" evidence="1">
    <location>
        <begin position="71"/>
        <end position="86"/>
    </location>
</feature>
<accession>A0A4T0FX21</accession>
<comment type="caution">
    <text evidence="3">The sequence shown here is derived from an EMBL/GenBank/DDBJ whole genome shotgun (WGS) entry which is preliminary data.</text>
</comment>
<dbReference type="PANTHER" id="PTHR22959">
    <property type="entry name" value="PYM PROTEIN"/>
    <property type="match status" value="1"/>
</dbReference>
<dbReference type="EMBL" id="SPNW01000002">
    <property type="protein sequence ID" value="TIA93389.1"/>
    <property type="molecule type" value="Genomic_DNA"/>
</dbReference>
<dbReference type="PANTHER" id="PTHR22959:SF0">
    <property type="entry name" value="PARTNER OF Y14 AND MAGO"/>
    <property type="match status" value="1"/>
</dbReference>
<dbReference type="Proteomes" id="UP000310189">
    <property type="component" value="Unassembled WGS sequence"/>
</dbReference>
<dbReference type="SMART" id="SM01273">
    <property type="entry name" value="Mago-bind"/>
    <property type="match status" value="1"/>
</dbReference>
<evidence type="ECO:0000313" key="4">
    <source>
        <dbReference type="Proteomes" id="UP000310189"/>
    </source>
</evidence>
<feature type="compositionally biased region" description="Basic and acidic residues" evidence="1">
    <location>
        <begin position="119"/>
        <end position="150"/>
    </location>
</feature>
<sequence>MTSFSAAGIVDTEDGRRSIPQSVRADGSVRKEIKVRPGFMPMEDVERYRPPRSRLSAASGAPSPARRLDSLESQLESDGGDTSQSRSSRRGSLEKASPPSPSPKHTKNSDSIGIQGQDKQIDNKEKADKSDNVDKKDKTDKTDKAEDELTSKLSGLQIGSKASKYANVDSADKGAETVKSGVSTRGRGRGRGGGSHTTAKQSKWGERGSGA</sequence>
<dbReference type="GO" id="GO:0005737">
    <property type="term" value="C:cytoplasm"/>
    <property type="evidence" value="ECO:0007669"/>
    <property type="project" value="TreeGrafter"/>
</dbReference>
<dbReference type="GO" id="GO:0035145">
    <property type="term" value="C:exon-exon junction complex"/>
    <property type="evidence" value="ECO:0007669"/>
    <property type="project" value="TreeGrafter"/>
</dbReference>
<name>A0A4T0FX21_9BASI</name>
<dbReference type="OrthoDB" id="21625at2759"/>
<feature type="compositionally biased region" description="Polar residues" evidence="1">
    <location>
        <begin position="109"/>
        <end position="118"/>
    </location>
</feature>
<dbReference type="SUPFAM" id="SSF101931">
    <property type="entry name" value="Pym (Within the bgcn gene intron protein, WIBG), N-terminal domain"/>
    <property type="match status" value="1"/>
</dbReference>
<evidence type="ECO:0000313" key="3">
    <source>
        <dbReference type="EMBL" id="TIA93389.1"/>
    </source>
</evidence>
<proteinExistence type="predicted"/>
<gene>
    <name evidence="3" type="ORF">E3P99_00166</name>
</gene>
<feature type="region of interest" description="Disordered" evidence="1">
    <location>
        <begin position="1"/>
        <end position="211"/>
    </location>
</feature>